<proteinExistence type="predicted"/>
<reference evidence="1 2" key="1">
    <citation type="submission" date="2020-08" db="EMBL/GenBank/DDBJ databases">
        <title>Genomic Encyclopedia of Type Strains, Phase III (KMG-III): the genomes of soil and plant-associated and newly described type strains.</title>
        <authorList>
            <person name="Whitman W."/>
        </authorList>
    </citation>
    <scope>NUCLEOTIDE SEQUENCE [LARGE SCALE GENOMIC DNA]</scope>
    <source>
        <strain evidence="1 2">CECT 8693</strain>
    </source>
</reference>
<evidence type="ECO:0000313" key="2">
    <source>
        <dbReference type="Proteomes" id="UP000567067"/>
    </source>
</evidence>
<organism evidence="1 2">
    <name type="scientific">Fontibacillus solani</name>
    <dbReference type="NCBI Taxonomy" id="1572857"/>
    <lineage>
        <taxon>Bacteria</taxon>
        <taxon>Bacillati</taxon>
        <taxon>Bacillota</taxon>
        <taxon>Bacilli</taxon>
        <taxon>Bacillales</taxon>
        <taxon>Paenibacillaceae</taxon>
        <taxon>Fontibacillus</taxon>
    </lineage>
</organism>
<dbReference type="RefSeq" id="WP_182538098.1">
    <property type="nucleotide sequence ID" value="NZ_JACJIP010000028.1"/>
</dbReference>
<protein>
    <submittedName>
        <fullName evidence="1">Uncharacterized protein</fullName>
    </submittedName>
</protein>
<sequence>MEKALAWLDERIRKSRLITQEEARLISIWCHLADLADGLPAELRSSRKKARSEILHADASKAEPIRANAAENWAADTFDDFADLDLDFADISESISKIGITPTGQAEEPRVKPLCFRAEEADGEALNAALTGTITIQEWANEDPILPLRSVLLHKLFSPPWTECWPKSFRFEQWLAAYSGMLELGYHERFVVLFSGNDTEDGTLSLLTEEHMDAFTRKTRGKVRMGLPLPLLLLHPLRLSVYRESEGQDSTSTAELTIVLMKGALTRKQLQRLISLKPNAVFIDDERGQANLISLLESYLPIAAPLSELSLELLFRSIDSMNVASKRRADNHYGEVAAGMEPLLLSLSQAWRIQVATWLRNPVRTWGDLDELFTRVIEHVCNDWWLQAQPDPVRTTGTMLYVARDYQERILPRLSSYYTDFIRMYPEFAFCPEVEKRRLLETTEHYLNELVRYLETA</sequence>
<dbReference type="AlphaFoldDB" id="A0A7W3XT60"/>
<gene>
    <name evidence="1" type="ORF">FHR92_003757</name>
</gene>
<name>A0A7W3XT60_9BACL</name>
<evidence type="ECO:0000313" key="1">
    <source>
        <dbReference type="EMBL" id="MBA9087273.1"/>
    </source>
</evidence>
<accession>A0A7W3XT60</accession>
<dbReference type="Proteomes" id="UP000567067">
    <property type="component" value="Unassembled WGS sequence"/>
</dbReference>
<keyword evidence="2" id="KW-1185">Reference proteome</keyword>
<comment type="caution">
    <text evidence="1">The sequence shown here is derived from an EMBL/GenBank/DDBJ whole genome shotgun (WGS) entry which is preliminary data.</text>
</comment>
<dbReference type="EMBL" id="JACJIP010000028">
    <property type="protein sequence ID" value="MBA9087273.1"/>
    <property type="molecule type" value="Genomic_DNA"/>
</dbReference>